<dbReference type="Proteomes" id="UP000324832">
    <property type="component" value="Unassembled WGS sequence"/>
</dbReference>
<accession>A0A5E4QU19</accession>
<feature type="compositionally biased region" description="Basic residues" evidence="1">
    <location>
        <begin position="1"/>
        <end position="13"/>
    </location>
</feature>
<proteinExistence type="predicted"/>
<protein>
    <submittedName>
        <fullName evidence="2">Uncharacterized protein</fullName>
    </submittedName>
</protein>
<organism evidence="2 3">
    <name type="scientific">Leptidea sinapis</name>
    <dbReference type="NCBI Taxonomy" id="189913"/>
    <lineage>
        <taxon>Eukaryota</taxon>
        <taxon>Metazoa</taxon>
        <taxon>Ecdysozoa</taxon>
        <taxon>Arthropoda</taxon>
        <taxon>Hexapoda</taxon>
        <taxon>Insecta</taxon>
        <taxon>Pterygota</taxon>
        <taxon>Neoptera</taxon>
        <taxon>Endopterygota</taxon>
        <taxon>Lepidoptera</taxon>
        <taxon>Glossata</taxon>
        <taxon>Ditrysia</taxon>
        <taxon>Papilionoidea</taxon>
        <taxon>Pieridae</taxon>
        <taxon>Dismorphiinae</taxon>
        <taxon>Leptidea</taxon>
    </lineage>
</organism>
<name>A0A5E4QU19_9NEOP</name>
<evidence type="ECO:0000313" key="2">
    <source>
        <dbReference type="EMBL" id="VVD01475.1"/>
    </source>
</evidence>
<keyword evidence="3" id="KW-1185">Reference proteome</keyword>
<feature type="region of interest" description="Disordered" evidence="1">
    <location>
        <begin position="1"/>
        <end position="21"/>
    </location>
</feature>
<gene>
    <name evidence="2" type="ORF">LSINAPIS_LOCUS11893</name>
</gene>
<reference evidence="2 3" key="1">
    <citation type="submission" date="2017-07" db="EMBL/GenBank/DDBJ databases">
        <authorList>
            <person name="Talla V."/>
            <person name="Backstrom N."/>
        </authorList>
    </citation>
    <scope>NUCLEOTIDE SEQUENCE [LARGE SCALE GENOMIC DNA]</scope>
</reference>
<sequence>MDSAHRRNRKKKTPPPIGLGTKFSRTAAAADRLMMHIIAKRFLQPQVRDSTRLTELARAPYDIAEMRVVEDISLSAAIVFQSGEKLLRAANTKPIDMERTRVRRLPFVSDTILF</sequence>
<dbReference type="AlphaFoldDB" id="A0A5E4QU19"/>
<evidence type="ECO:0000313" key="3">
    <source>
        <dbReference type="Proteomes" id="UP000324832"/>
    </source>
</evidence>
<dbReference type="EMBL" id="FZQP02005377">
    <property type="protein sequence ID" value="VVD01475.1"/>
    <property type="molecule type" value="Genomic_DNA"/>
</dbReference>
<evidence type="ECO:0000256" key="1">
    <source>
        <dbReference type="SAM" id="MobiDB-lite"/>
    </source>
</evidence>